<organism evidence="1">
    <name type="scientific">marine sediment metagenome</name>
    <dbReference type="NCBI Taxonomy" id="412755"/>
    <lineage>
        <taxon>unclassified sequences</taxon>
        <taxon>metagenomes</taxon>
        <taxon>ecological metagenomes</taxon>
    </lineage>
</organism>
<comment type="caution">
    <text evidence="1">The sequence shown here is derived from an EMBL/GenBank/DDBJ whole genome shotgun (WGS) entry which is preliminary data.</text>
</comment>
<feature type="non-terminal residue" evidence="1">
    <location>
        <position position="52"/>
    </location>
</feature>
<sequence length="52" mass="5840">MSYPFAVRGAPGDEYIQGTDQLHPLGTLMVTQDQRRFRYVKAGELLLVGETL</sequence>
<name>A0A0F8YJ62_9ZZZZ</name>
<proteinExistence type="predicted"/>
<protein>
    <submittedName>
        <fullName evidence="1">Uncharacterized protein</fullName>
    </submittedName>
</protein>
<dbReference type="AlphaFoldDB" id="A0A0F8YJ62"/>
<evidence type="ECO:0000313" key="1">
    <source>
        <dbReference type="EMBL" id="KKK73750.1"/>
    </source>
</evidence>
<reference evidence="1" key="1">
    <citation type="journal article" date="2015" name="Nature">
        <title>Complex archaea that bridge the gap between prokaryotes and eukaryotes.</title>
        <authorList>
            <person name="Spang A."/>
            <person name="Saw J.H."/>
            <person name="Jorgensen S.L."/>
            <person name="Zaremba-Niedzwiedzka K."/>
            <person name="Martijn J."/>
            <person name="Lind A.E."/>
            <person name="van Eijk R."/>
            <person name="Schleper C."/>
            <person name="Guy L."/>
            <person name="Ettema T.J."/>
        </authorList>
    </citation>
    <scope>NUCLEOTIDE SEQUENCE</scope>
</reference>
<accession>A0A0F8YJ62</accession>
<gene>
    <name evidence="1" type="ORF">LCGC14_2890650</name>
</gene>
<dbReference type="EMBL" id="LAZR01056642">
    <property type="protein sequence ID" value="KKK73750.1"/>
    <property type="molecule type" value="Genomic_DNA"/>
</dbReference>